<dbReference type="InterPro" id="IPR050172">
    <property type="entry name" value="SsuD_RutA_monooxygenase"/>
</dbReference>
<evidence type="ECO:0000313" key="9">
    <source>
        <dbReference type="EMBL" id="CAB4986866.1"/>
    </source>
</evidence>
<keyword evidence="3" id="KW-0560">Oxidoreductase</keyword>
<dbReference type="AlphaFoldDB" id="A0A6J7N0U8"/>
<reference evidence="9" key="1">
    <citation type="submission" date="2020-05" db="EMBL/GenBank/DDBJ databases">
        <authorList>
            <person name="Chiriac C."/>
            <person name="Salcher M."/>
            <person name="Ghai R."/>
            <person name="Kavagutti S V."/>
        </authorList>
    </citation>
    <scope>NUCLEOTIDE SEQUENCE</scope>
</reference>
<dbReference type="GO" id="GO:0008726">
    <property type="term" value="F:alkanesulfonate monooxygenase activity"/>
    <property type="evidence" value="ECO:0007669"/>
    <property type="project" value="TreeGrafter"/>
</dbReference>
<gene>
    <name evidence="6" type="ORF">UFOPK2754_00031</name>
    <name evidence="7" type="ORF">UFOPK3139_00299</name>
    <name evidence="8" type="ORF">UFOPK3543_01774</name>
    <name evidence="9" type="ORF">UFOPK3967_00748</name>
</gene>
<proteinExistence type="predicted"/>
<keyword evidence="1" id="KW-0285">Flavoprotein</keyword>
<name>A0A6J7N0U8_9ZZZZ</name>
<dbReference type="SUPFAM" id="SSF51679">
    <property type="entry name" value="Bacterial luciferase-like"/>
    <property type="match status" value="1"/>
</dbReference>
<dbReference type="EMBL" id="CAFBMH010000068">
    <property type="protein sequence ID" value="CAB4915323.1"/>
    <property type="molecule type" value="Genomic_DNA"/>
</dbReference>
<dbReference type="EMBL" id="CAEZYR010000001">
    <property type="protein sequence ID" value="CAB4724349.1"/>
    <property type="molecule type" value="Genomic_DNA"/>
</dbReference>
<evidence type="ECO:0000256" key="3">
    <source>
        <dbReference type="ARBA" id="ARBA00023002"/>
    </source>
</evidence>
<keyword evidence="2" id="KW-0288">FMN</keyword>
<dbReference type="PANTHER" id="PTHR42847:SF4">
    <property type="entry name" value="ALKANESULFONATE MONOOXYGENASE-RELATED"/>
    <property type="match status" value="1"/>
</dbReference>
<dbReference type="GO" id="GO:0046306">
    <property type="term" value="P:alkanesulfonate catabolic process"/>
    <property type="evidence" value="ECO:0007669"/>
    <property type="project" value="TreeGrafter"/>
</dbReference>
<keyword evidence="4" id="KW-0503">Monooxygenase</keyword>
<dbReference type="InterPro" id="IPR011251">
    <property type="entry name" value="Luciferase-like_dom"/>
</dbReference>
<evidence type="ECO:0000256" key="4">
    <source>
        <dbReference type="ARBA" id="ARBA00023033"/>
    </source>
</evidence>
<dbReference type="Gene3D" id="3.20.20.30">
    <property type="entry name" value="Luciferase-like domain"/>
    <property type="match status" value="1"/>
</dbReference>
<dbReference type="InterPro" id="IPR036661">
    <property type="entry name" value="Luciferase-like_sf"/>
</dbReference>
<protein>
    <submittedName>
        <fullName evidence="9">Unannotated protein</fullName>
    </submittedName>
</protein>
<organism evidence="9">
    <name type="scientific">freshwater metagenome</name>
    <dbReference type="NCBI Taxonomy" id="449393"/>
    <lineage>
        <taxon>unclassified sequences</taxon>
        <taxon>metagenomes</taxon>
        <taxon>ecological metagenomes</taxon>
    </lineage>
</organism>
<evidence type="ECO:0000259" key="5">
    <source>
        <dbReference type="Pfam" id="PF00296"/>
    </source>
</evidence>
<dbReference type="EMBL" id="CAFABA010000007">
    <property type="protein sequence ID" value="CAB4815238.1"/>
    <property type="molecule type" value="Genomic_DNA"/>
</dbReference>
<evidence type="ECO:0000313" key="7">
    <source>
        <dbReference type="EMBL" id="CAB4815238.1"/>
    </source>
</evidence>
<dbReference type="Pfam" id="PF00296">
    <property type="entry name" value="Bac_luciferase"/>
    <property type="match status" value="1"/>
</dbReference>
<accession>A0A6J7N0U8</accession>
<evidence type="ECO:0000313" key="8">
    <source>
        <dbReference type="EMBL" id="CAB4915323.1"/>
    </source>
</evidence>
<dbReference type="EMBL" id="CAFBOS010000032">
    <property type="protein sequence ID" value="CAB4986866.1"/>
    <property type="molecule type" value="Genomic_DNA"/>
</dbReference>
<sequence>MTHFGVQVSTAMVQMDELRATWARVEQLGFEWISGQDHFYTMRAPKAGSFEALATHAALAALTSRPRVGCLVYAAGYRHPAVMANAFVTIDHLSNGRLEVGMGGGWLQAEFEDYGLPWEPTPVRLRRLRESVEVIRSLWVNDTTDYDGEFYRLRNARCDPKPVQTSPRIWIGAAGPKALRVAAEVGDGWNANFLGPSEFADRVMMLRDITPDPANFAVAASVPLIVADEDKVDEVMQFRYGATADQQKPAALAGSVAQITDKVGQYVAAGADWIIVALRPPYELDELAIFAEQVMPHFA</sequence>
<evidence type="ECO:0000313" key="6">
    <source>
        <dbReference type="EMBL" id="CAB4724349.1"/>
    </source>
</evidence>
<feature type="domain" description="Luciferase-like" evidence="5">
    <location>
        <begin position="6"/>
        <end position="239"/>
    </location>
</feature>
<evidence type="ECO:0000256" key="1">
    <source>
        <dbReference type="ARBA" id="ARBA00022630"/>
    </source>
</evidence>
<evidence type="ECO:0000256" key="2">
    <source>
        <dbReference type="ARBA" id="ARBA00022643"/>
    </source>
</evidence>
<dbReference type="PANTHER" id="PTHR42847">
    <property type="entry name" value="ALKANESULFONATE MONOOXYGENASE"/>
    <property type="match status" value="1"/>
</dbReference>